<gene>
    <name evidence="7" type="primary">ruvX</name>
    <name evidence="7" type="ORF">LAD73_02375</name>
</gene>
<keyword evidence="4 5" id="KW-0378">Hydrolase</keyword>
<keyword evidence="3 5" id="KW-0540">Nuclease</keyword>
<dbReference type="PANTHER" id="PTHR33317">
    <property type="entry name" value="POLYNUCLEOTIDYL TRANSFERASE, RIBONUCLEASE H-LIKE SUPERFAMILY PROTEIN"/>
    <property type="match status" value="1"/>
</dbReference>
<proteinExistence type="inferred from homology"/>
<evidence type="ECO:0000256" key="3">
    <source>
        <dbReference type="ARBA" id="ARBA00022722"/>
    </source>
</evidence>
<organism evidence="7 8">
    <name type="scientific">Mycoplasma tauri</name>
    <dbReference type="NCBI Taxonomy" id="547987"/>
    <lineage>
        <taxon>Bacteria</taxon>
        <taxon>Bacillati</taxon>
        <taxon>Mycoplasmatota</taxon>
        <taxon>Mollicutes</taxon>
        <taxon>Mycoplasmataceae</taxon>
        <taxon>Mycoplasma</taxon>
    </lineage>
</organism>
<keyword evidence="1 5" id="KW-0963">Cytoplasm</keyword>
<dbReference type="SMART" id="SM00732">
    <property type="entry name" value="YqgFc"/>
    <property type="match status" value="1"/>
</dbReference>
<dbReference type="SUPFAM" id="SSF53098">
    <property type="entry name" value="Ribonuclease H-like"/>
    <property type="match status" value="1"/>
</dbReference>
<dbReference type="Pfam" id="PF03652">
    <property type="entry name" value="RuvX"/>
    <property type="match status" value="1"/>
</dbReference>
<dbReference type="InterPro" id="IPR005227">
    <property type="entry name" value="YqgF"/>
</dbReference>
<accession>A0A953NGD7</accession>
<name>A0A953NGD7_9MOLU</name>
<keyword evidence="2 5" id="KW-0690">Ribosome biogenesis</keyword>
<dbReference type="CDD" id="cd16964">
    <property type="entry name" value="YqgF"/>
    <property type="match status" value="1"/>
</dbReference>
<evidence type="ECO:0000256" key="5">
    <source>
        <dbReference type="HAMAP-Rule" id="MF_00651"/>
    </source>
</evidence>
<dbReference type="EMBL" id="JAIQBY010000026">
    <property type="protein sequence ID" value="MBZ4195549.1"/>
    <property type="molecule type" value="Genomic_DNA"/>
</dbReference>
<dbReference type="Gene3D" id="3.30.420.140">
    <property type="entry name" value="YqgF/RNase H-like domain"/>
    <property type="match status" value="1"/>
</dbReference>
<dbReference type="HAMAP" id="MF_00651">
    <property type="entry name" value="Nuclease_YqgF"/>
    <property type="match status" value="1"/>
</dbReference>
<dbReference type="AlphaFoldDB" id="A0A953NGD7"/>
<dbReference type="RefSeq" id="WP_205517632.1">
    <property type="nucleotide sequence ID" value="NZ_CP070479.1"/>
</dbReference>
<dbReference type="InterPro" id="IPR037027">
    <property type="entry name" value="YqgF/RNaseH-like_dom_sf"/>
</dbReference>
<reference evidence="7 8" key="1">
    <citation type="submission" date="2021-09" db="EMBL/GenBank/DDBJ databases">
        <title>WGS of Mycoplasma sp. Zaradi2 strains.</title>
        <authorList>
            <person name="Spergser J."/>
        </authorList>
    </citation>
    <scope>NUCLEOTIDE SEQUENCE [LARGE SCALE GENOMIC DNA]</scope>
    <source>
        <strain evidence="7 8">1331</strain>
    </source>
</reference>
<dbReference type="GO" id="GO:0016788">
    <property type="term" value="F:hydrolase activity, acting on ester bonds"/>
    <property type="evidence" value="ECO:0007669"/>
    <property type="project" value="UniProtKB-UniRule"/>
</dbReference>
<evidence type="ECO:0000313" key="7">
    <source>
        <dbReference type="EMBL" id="MBZ4195549.1"/>
    </source>
</evidence>
<dbReference type="GO" id="GO:0000967">
    <property type="term" value="P:rRNA 5'-end processing"/>
    <property type="evidence" value="ECO:0007669"/>
    <property type="project" value="UniProtKB-UniRule"/>
</dbReference>
<comment type="function">
    <text evidence="5">Could be a nuclease involved in processing of the 5'-end of pre-16S rRNA.</text>
</comment>
<evidence type="ECO:0000256" key="1">
    <source>
        <dbReference type="ARBA" id="ARBA00022490"/>
    </source>
</evidence>
<dbReference type="GO" id="GO:0004518">
    <property type="term" value="F:nuclease activity"/>
    <property type="evidence" value="ECO:0007669"/>
    <property type="project" value="UniProtKB-KW"/>
</dbReference>
<dbReference type="GO" id="GO:0005829">
    <property type="term" value="C:cytosol"/>
    <property type="evidence" value="ECO:0007669"/>
    <property type="project" value="TreeGrafter"/>
</dbReference>
<dbReference type="NCBIfam" id="TIGR00250">
    <property type="entry name" value="RNAse_H_YqgF"/>
    <property type="match status" value="1"/>
</dbReference>
<sequence length="146" mass="16739">MRKLAFDLGTRTCGFAISDFLEISAQGLETIRFDENDFKTVIKKTNEYIKKYQSTIDCFVLGYPLRSNGTKSERTIMVENFAQILHDEFPNIPIFLTEEYGSTIKATNILKEANLSIKKVKKNKDTISAVIILNDFLNYGGKKYEF</sequence>
<evidence type="ECO:0000256" key="4">
    <source>
        <dbReference type="ARBA" id="ARBA00022801"/>
    </source>
</evidence>
<evidence type="ECO:0000256" key="2">
    <source>
        <dbReference type="ARBA" id="ARBA00022517"/>
    </source>
</evidence>
<dbReference type="InterPro" id="IPR012337">
    <property type="entry name" value="RNaseH-like_sf"/>
</dbReference>
<dbReference type="Proteomes" id="UP000772186">
    <property type="component" value="Unassembled WGS sequence"/>
</dbReference>
<protein>
    <recommendedName>
        <fullName evidence="5">Putative pre-16S rRNA nuclease</fullName>
        <ecNumber evidence="5">3.1.-.-</ecNumber>
    </recommendedName>
</protein>
<feature type="domain" description="YqgF/RNase H-like" evidence="6">
    <location>
        <begin position="1"/>
        <end position="106"/>
    </location>
</feature>
<evidence type="ECO:0000313" key="8">
    <source>
        <dbReference type="Proteomes" id="UP000772186"/>
    </source>
</evidence>
<comment type="similarity">
    <text evidence="5">Belongs to the YqgF HJR family.</text>
</comment>
<comment type="caution">
    <text evidence="7">The sequence shown here is derived from an EMBL/GenBank/DDBJ whole genome shotgun (WGS) entry which is preliminary data.</text>
</comment>
<dbReference type="PANTHER" id="PTHR33317:SF4">
    <property type="entry name" value="POLYNUCLEOTIDYL TRANSFERASE, RIBONUCLEASE H-LIKE SUPERFAMILY PROTEIN"/>
    <property type="match status" value="1"/>
</dbReference>
<comment type="subcellular location">
    <subcellularLocation>
        <location evidence="5">Cytoplasm</location>
    </subcellularLocation>
</comment>
<dbReference type="EC" id="3.1.-.-" evidence="5"/>
<dbReference type="InterPro" id="IPR006641">
    <property type="entry name" value="YqgF/RNaseH-like_dom"/>
</dbReference>
<evidence type="ECO:0000259" key="6">
    <source>
        <dbReference type="SMART" id="SM00732"/>
    </source>
</evidence>
<keyword evidence="8" id="KW-1185">Reference proteome</keyword>